<reference evidence="1" key="2">
    <citation type="submission" date="2023-02" db="EMBL/GenBank/DDBJ databases">
        <authorList>
            <person name="Swenson N.G."/>
            <person name="Wegrzyn J.L."/>
            <person name="Mcevoy S.L."/>
        </authorList>
    </citation>
    <scope>NUCLEOTIDE SEQUENCE</scope>
    <source>
        <strain evidence="1">91603</strain>
        <tissue evidence="1">Leaf</tissue>
    </source>
</reference>
<organism evidence="1 2">
    <name type="scientific">Acer negundo</name>
    <name type="common">Box elder</name>
    <dbReference type="NCBI Taxonomy" id="4023"/>
    <lineage>
        <taxon>Eukaryota</taxon>
        <taxon>Viridiplantae</taxon>
        <taxon>Streptophyta</taxon>
        <taxon>Embryophyta</taxon>
        <taxon>Tracheophyta</taxon>
        <taxon>Spermatophyta</taxon>
        <taxon>Magnoliopsida</taxon>
        <taxon>eudicotyledons</taxon>
        <taxon>Gunneridae</taxon>
        <taxon>Pentapetalae</taxon>
        <taxon>rosids</taxon>
        <taxon>malvids</taxon>
        <taxon>Sapindales</taxon>
        <taxon>Sapindaceae</taxon>
        <taxon>Hippocastanoideae</taxon>
        <taxon>Acereae</taxon>
        <taxon>Acer</taxon>
    </lineage>
</organism>
<name>A0AAD5IF78_ACENE</name>
<dbReference type="Proteomes" id="UP001064489">
    <property type="component" value="Chromosome 2"/>
</dbReference>
<dbReference type="EMBL" id="JAJSOW010000106">
    <property type="protein sequence ID" value="KAI9161690.1"/>
    <property type="molecule type" value="Genomic_DNA"/>
</dbReference>
<reference evidence="1" key="1">
    <citation type="journal article" date="2022" name="Plant J.">
        <title>Strategies of tolerance reflected in two North American maple genomes.</title>
        <authorList>
            <person name="McEvoy S.L."/>
            <person name="Sezen U.U."/>
            <person name="Trouern-Trend A."/>
            <person name="McMahon S.M."/>
            <person name="Schaberg P.G."/>
            <person name="Yang J."/>
            <person name="Wegrzyn J.L."/>
            <person name="Swenson N.G."/>
        </authorList>
    </citation>
    <scope>NUCLEOTIDE SEQUENCE</scope>
    <source>
        <strain evidence="1">91603</strain>
    </source>
</reference>
<accession>A0AAD5IF78</accession>
<proteinExistence type="predicted"/>
<evidence type="ECO:0000313" key="2">
    <source>
        <dbReference type="Proteomes" id="UP001064489"/>
    </source>
</evidence>
<comment type="caution">
    <text evidence="1">The sequence shown here is derived from an EMBL/GenBank/DDBJ whole genome shotgun (WGS) entry which is preliminary data.</text>
</comment>
<dbReference type="AlphaFoldDB" id="A0AAD5IF78"/>
<sequence>MNELLEAIKALLDLLESIVKLEVSQLPGVLKGLMQEIQSTHGQNSNEEVDANMSTEQEMGPSCQKEVDDEGLVSGDLRVNYNYGLKEDLLLIVRLRSVYCSSPFIDPTRASATKRAQDKRKYEEFKKKKNPIWRNVGTEESVDKSFFMELEDPKTWLSIDHIDAYMSLLAKRMESDREEYKHSFVLLSSEFYVCLIISWE</sequence>
<evidence type="ECO:0000313" key="1">
    <source>
        <dbReference type="EMBL" id="KAI9161690.1"/>
    </source>
</evidence>
<keyword evidence="2" id="KW-1185">Reference proteome</keyword>
<protein>
    <submittedName>
        <fullName evidence="1">Uncharacterized protein</fullName>
    </submittedName>
</protein>
<gene>
    <name evidence="1" type="ORF">LWI28_019790</name>
</gene>